<dbReference type="Gene3D" id="2.40.30.10">
    <property type="entry name" value="Translation factors"/>
    <property type="match status" value="1"/>
</dbReference>
<dbReference type="InterPro" id="IPR001433">
    <property type="entry name" value="OxRdtase_FAD/NAD-bd"/>
</dbReference>
<evidence type="ECO:0000256" key="4">
    <source>
        <dbReference type="ARBA" id="ARBA00022692"/>
    </source>
</evidence>
<dbReference type="CDD" id="cd06198">
    <property type="entry name" value="FNR_like_3"/>
    <property type="match status" value="1"/>
</dbReference>
<dbReference type="InterPro" id="IPR050415">
    <property type="entry name" value="MRET"/>
</dbReference>
<evidence type="ECO:0000256" key="10">
    <source>
        <dbReference type="ARBA" id="ARBA00023004"/>
    </source>
</evidence>
<feature type="transmembrane region" description="Helical" evidence="13">
    <location>
        <begin position="7"/>
        <end position="25"/>
    </location>
</feature>
<dbReference type="PROSITE" id="PS51384">
    <property type="entry name" value="FAD_FR"/>
    <property type="match status" value="1"/>
</dbReference>
<name>A0A9X3ZJQ9_9HYPH</name>
<keyword evidence="7" id="KW-0274">FAD</keyword>
<dbReference type="InterPro" id="IPR013130">
    <property type="entry name" value="Fe3_Rdtase_TM_dom"/>
</dbReference>
<dbReference type="PANTHER" id="PTHR47354:SF8">
    <property type="entry name" value="1,2-PHENYLACETYL-COA EPOXIDASE, SUBUNIT E"/>
    <property type="match status" value="1"/>
</dbReference>
<dbReference type="PANTHER" id="PTHR47354">
    <property type="entry name" value="NADH OXIDOREDUCTASE HCR"/>
    <property type="match status" value="1"/>
</dbReference>
<feature type="transmembrane region" description="Helical" evidence="13">
    <location>
        <begin position="147"/>
        <end position="164"/>
    </location>
</feature>
<evidence type="ECO:0000256" key="9">
    <source>
        <dbReference type="ARBA" id="ARBA00023002"/>
    </source>
</evidence>
<keyword evidence="11" id="KW-0411">Iron-sulfur</keyword>
<keyword evidence="12 13" id="KW-0472">Membrane</keyword>
<dbReference type="AlphaFoldDB" id="A0A9X3ZJQ9"/>
<evidence type="ECO:0000256" key="5">
    <source>
        <dbReference type="ARBA" id="ARBA00022714"/>
    </source>
</evidence>
<proteinExistence type="predicted"/>
<dbReference type="InterPro" id="IPR017938">
    <property type="entry name" value="Riboflavin_synthase-like_b-brl"/>
</dbReference>
<dbReference type="PRINTS" id="PR00410">
    <property type="entry name" value="PHEHYDRXLASE"/>
</dbReference>
<sequence>MLNRNGIYLIIALLAVFAGLHIGFAPEGHDGRTTMTTLLGGFAFLLMTVAIVLSTRLRAAEALFGGLDRMYQVHKYCGVIAGLLVLLHFLGVPKALPAGVSELEMSLVPSAPMGMVALILLVISLALTLNRKIPYHRWRLPHKAMGLVYLLVVGHFLLAPPIFFERFGPSGILLICTAVIGILSYLYSIAGKNRRLALEYTIESVNALERATEIVLKPVGDNLQHKSGQFAFVEVQGKGWDEPHPFTISSAPGEDRLRFTMKVLGDWTRKVREELKAGATVHVHGPYGRFDMASAGRKQIWLAGGIGLTPFLSAVREMKPGDGREIHLVYAARNSDDAIFLDELDKRAAELGNVTLVPLFSDEGNFARVDIMKTKLPDPLDSYDYFLCGPRPMVNALMKNLKAEGVGRTRIHTEAFEFR</sequence>
<evidence type="ECO:0000313" key="15">
    <source>
        <dbReference type="EMBL" id="MDA5401153.1"/>
    </source>
</evidence>
<dbReference type="GO" id="GO:0046872">
    <property type="term" value="F:metal ion binding"/>
    <property type="evidence" value="ECO:0007669"/>
    <property type="project" value="UniProtKB-KW"/>
</dbReference>
<dbReference type="GO" id="GO:0051537">
    <property type="term" value="F:2 iron, 2 sulfur cluster binding"/>
    <property type="evidence" value="ECO:0007669"/>
    <property type="project" value="UniProtKB-KW"/>
</dbReference>
<feature type="transmembrane region" description="Helical" evidence="13">
    <location>
        <begin position="37"/>
        <end position="55"/>
    </location>
</feature>
<dbReference type="GO" id="GO:0016020">
    <property type="term" value="C:membrane"/>
    <property type="evidence" value="ECO:0007669"/>
    <property type="project" value="UniProtKB-SubCell"/>
</dbReference>
<evidence type="ECO:0000256" key="6">
    <source>
        <dbReference type="ARBA" id="ARBA00022723"/>
    </source>
</evidence>
<keyword evidence="8 13" id="KW-1133">Transmembrane helix</keyword>
<dbReference type="SUPFAM" id="SSF63380">
    <property type="entry name" value="Riboflavin synthase domain-like"/>
    <property type="match status" value="1"/>
</dbReference>
<dbReference type="InterPro" id="IPR013112">
    <property type="entry name" value="FAD-bd_8"/>
</dbReference>
<dbReference type="GO" id="GO:0050660">
    <property type="term" value="F:flavin adenine dinucleotide binding"/>
    <property type="evidence" value="ECO:0007669"/>
    <property type="project" value="TreeGrafter"/>
</dbReference>
<keyword evidence="3" id="KW-0285">Flavoprotein</keyword>
<comment type="cofactor">
    <cofactor evidence="1">
        <name>FAD</name>
        <dbReference type="ChEBI" id="CHEBI:57692"/>
    </cofactor>
</comment>
<evidence type="ECO:0000256" key="3">
    <source>
        <dbReference type="ARBA" id="ARBA00022630"/>
    </source>
</evidence>
<keyword evidence="5" id="KW-0001">2Fe-2S</keyword>
<evidence type="ECO:0000256" key="1">
    <source>
        <dbReference type="ARBA" id="ARBA00001974"/>
    </source>
</evidence>
<dbReference type="SUPFAM" id="SSF52343">
    <property type="entry name" value="Ferredoxin reductase-like, C-terminal NADP-linked domain"/>
    <property type="match status" value="1"/>
</dbReference>
<protein>
    <submittedName>
        <fullName evidence="15">Ferredoxin reductase family protein</fullName>
    </submittedName>
</protein>
<organism evidence="15 16">
    <name type="scientific">Hoeflea prorocentri</name>
    <dbReference type="NCBI Taxonomy" id="1922333"/>
    <lineage>
        <taxon>Bacteria</taxon>
        <taxon>Pseudomonadati</taxon>
        <taxon>Pseudomonadota</taxon>
        <taxon>Alphaproteobacteria</taxon>
        <taxon>Hyphomicrobiales</taxon>
        <taxon>Rhizobiaceae</taxon>
        <taxon>Hoeflea</taxon>
    </lineage>
</organism>
<gene>
    <name evidence="15" type="ORF">OQ273_21455</name>
</gene>
<dbReference type="InterPro" id="IPR039261">
    <property type="entry name" value="FNR_nucleotide-bd"/>
</dbReference>
<dbReference type="Gene3D" id="3.40.50.80">
    <property type="entry name" value="Nucleotide-binding domain of ferredoxin-NADP reductase (FNR) module"/>
    <property type="match status" value="1"/>
</dbReference>
<dbReference type="GO" id="GO:0016491">
    <property type="term" value="F:oxidoreductase activity"/>
    <property type="evidence" value="ECO:0007669"/>
    <property type="project" value="UniProtKB-KW"/>
</dbReference>
<reference evidence="15" key="1">
    <citation type="submission" date="2022-11" db="EMBL/GenBank/DDBJ databases">
        <title>Draft genome sequence of Hoeflea poritis E7-10 and Hoeflea prorocentri PM5-8, separated from scleractinian coral Porites lutea and marine dinoflagellate.</title>
        <authorList>
            <person name="Zhang G."/>
            <person name="Wei Q."/>
            <person name="Cai L."/>
        </authorList>
    </citation>
    <scope>NUCLEOTIDE SEQUENCE</scope>
    <source>
        <strain evidence="15">PM5-8</strain>
    </source>
</reference>
<evidence type="ECO:0000256" key="13">
    <source>
        <dbReference type="SAM" id="Phobius"/>
    </source>
</evidence>
<evidence type="ECO:0000313" key="16">
    <source>
        <dbReference type="Proteomes" id="UP001151234"/>
    </source>
</evidence>
<evidence type="ECO:0000256" key="7">
    <source>
        <dbReference type="ARBA" id="ARBA00022827"/>
    </source>
</evidence>
<keyword evidence="10" id="KW-0408">Iron</keyword>
<dbReference type="EMBL" id="JAPJZI010000001">
    <property type="protein sequence ID" value="MDA5401153.1"/>
    <property type="molecule type" value="Genomic_DNA"/>
</dbReference>
<feature type="transmembrane region" description="Helical" evidence="13">
    <location>
        <begin position="76"/>
        <end position="96"/>
    </location>
</feature>
<evidence type="ECO:0000256" key="2">
    <source>
        <dbReference type="ARBA" id="ARBA00004141"/>
    </source>
</evidence>
<comment type="caution">
    <text evidence="15">The sequence shown here is derived from an EMBL/GenBank/DDBJ whole genome shotgun (WGS) entry which is preliminary data.</text>
</comment>
<evidence type="ECO:0000259" key="14">
    <source>
        <dbReference type="PROSITE" id="PS51384"/>
    </source>
</evidence>
<feature type="transmembrane region" description="Helical" evidence="13">
    <location>
        <begin position="108"/>
        <end position="127"/>
    </location>
</feature>
<evidence type="ECO:0000256" key="12">
    <source>
        <dbReference type="ARBA" id="ARBA00023136"/>
    </source>
</evidence>
<comment type="subcellular location">
    <subcellularLocation>
        <location evidence="2">Membrane</location>
        <topology evidence="2">Multi-pass membrane protein</topology>
    </subcellularLocation>
</comment>
<dbReference type="RefSeq" id="WP_267992960.1">
    <property type="nucleotide sequence ID" value="NZ_JAPJZI010000001.1"/>
</dbReference>
<feature type="domain" description="FAD-binding FR-type" evidence="14">
    <location>
        <begin position="192"/>
        <end position="293"/>
    </location>
</feature>
<evidence type="ECO:0000256" key="8">
    <source>
        <dbReference type="ARBA" id="ARBA00022989"/>
    </source>
</evidence>
<keyword evidence="6" id="KW-0479">Metal-binding</keyword>
<dbReference type="Pfam" id="PF08022">
    <property type="entry name" value="FAD_binding_8"/>
    <property type="match status" value="1"/>
</dbReference>
<accession>A0A9X3ZJQ9</accession>
<keyword evidence="9" id="KW-0560">Oxidoreductase</keyword>
<keyword evidence="4 13" id="KW-0812">Transmembrane</keyword>
<feature type="transmembrane region" description="Helical" evidence="13">
    <location>
        <begin position="170"/>
        <end position="190"/>
    </location>
</feature>
<dbReference type="InterPro" id="IPR017927">
    <property type="entry name" value="FAD-bd_FR_type"/>
</dbReference>
<evidence type="ECO:0000256" key="11">
    <source>
        <dbReference type="ARBA" id="ARBA00023014"/>
    </source>
</evidence>
<dbReference type="Pfam" id="PF01794">
    <property type="entry name" value="Ferric_reduct"/>
    <property type="match status" value="1"/>
</dbReference>
<keyword evidence="16" id="KW-1185">Reference proteome</keyword>
<dbReference type="Pfam" id="PF00175">
    <property type="entry name" value="NAD_binding_1"/>
    <property type="match status" value="1"/>
</dbReference>
<dbReference type="Proteomes" id="UP001151234">
    <property type="component" value="Unassembled WGS sequence"/>
</dbReference>